<proteinExistence type="predicted"/>
<evidence type="ECO:0000256" key="1">
    <source>
        <dbReference type="SAM" id="MobiDB-lite"/>
    </source>
</evidence>
<dbReference type="VEuPathDB" id="CryptoDB:Vbra_23150"/>
<organism evidence="2 3">
    <name type="scientific">Vitrella brassicaformis (strain CCMP3155)</name>
    <dbReference type="NCBI Taxonomy" id="1169540"/>
    <lineage>
        <taxon>Eukaryota</taxon>
        <taxon>Sar</taxon>
        <taxon>Alveolata</taxon>
        <taxon>Colpodellida</taxon>
        <taxon>Vitrellaceae</taxon>
        <taxon>Vitrella</taxon>
    </lineage>
</organism>
<evidence type="ECO:0000313" key="2">
    <source>
        <dbReference type="EMBL" id="CEM38072.1"/>
    </source>
</evidence>
<accession>A0A0G4H316</accession>
<feature type="compositionally biased region" description="Basic and acidic residues" evidence="1">
    <location>
        <begin position="31"/>
        <end position="74"/>
    </location>
</feature>
<name>A0A0G4H316_VITBC</name>
<gene>
    <name evidence="2" type="ORF">Vbra_23150</name>
</gene>
<dbReference type="AlphaFoldDB" id="A0A0G4H316"/>
<dbReference type="EMBL" id="CDMY01000970">
    <property type="protein sequence ID" value="CEM38072.1"/>
    <property type="molecule type" value="Genomic_DNA"/>
</dbReference>
<feature type="region of interest" description="Disordered" evidence="1">
    <location>
        <begin position="24"/>
        <end position="74"/>
    </location>
</feature>
<dbReference type="Proteomes" id="UP000041254">
    <property type="component" value="Unassembled WGS sequence"/>
</dbReference>
<evidence type="ECO:0000313" key="3">
    <source>
        <dbReference type="Proteomes" id="UP000041254"/>
    </source>
</evidence>
<protein>
    <submittedName>
        <fullName evidence="2">Uncharacterized protein</fullName>
    </submittedName>
</protein>
<dbReference type="PhylomeDB" id="A0A0G4H316"/>
<sequence length="381" mass="41278">MFVYACGSLPLIHALRAAFAEEGYDMPSSGARDDSDSDGSRSDKGEHENAPSEGQERPEEACDTPPEARGDDAGVRVCSGVEGVGVGEEENSSASSASSSGALLRHCWYADDSSALGNLHGILVWFRALRRIGASYGYHPEAAKCFLIVKPELEQIARELFEPEGMQIVTGKRFLGGYVGDEEGTAAFLCEKVEGWVHGVRALTSAARNFSHTAHAAMTRSLQMELDYVFRVVLTDESALSPLHEAIAKKLLPALLGGPVTPSEVDLMLLPARFGGTGIRDHLDRAAAAYPASRAGTKVVSKSIQGKAPFHPGDHRATIRHALTQSRQQQDIDHKAKREAALPHIDRQPHRVLSRSAEYKTSGWLTTLCEKRPVRTFPVLS</sequence>
<reference evidence="2 3" key="1">
    <citation type="submission" date="2014-11" db="EMBL/GenBank/DDBJ databases">
        <authorList>
            <person name="Zhu J."/>
            <person name="Qi W."/>
            <person name="Song R."/>
        </authorList>
    </citation>
    <scope>NUCLEOTIDE SEQUENCE [LARGE SCALE GENOMIC DNA]</scope>
</reference>
<keyword evidence="3" id="KW-1185">Reference proteome</keyword>
<dbReference type="InParanoid" id="A0A0G4H316"/>